<reference evidence="2" key="1">
    <citation type="submission" date="2016-10" db="EMBL/GenBank/DDBJ databases">
        <authorList>
            <person name="Varghese N."/>
            <person name="Submissions S."/>
        </authorList>
    </citation>
    <scope>NUCLEOTIDE SEQUENCE [LARGE SCALE GENOMIC DNA]</scope>
    <source>
        <strain evidence="2">CGMCC 1.9127</strain>
    </source>
</reference>
<gene>
    <name evidence="1" type="ORF">SAMN05216262_102343</name>
</gene>
<accession>A0A1H7JST1</accession>
<name>A0A1H7JST1_9GAMM</name>
<proteinExistence type="predicted"/>
<protein>
    <submittedName>
        <fullName evidence="1">Uncharacterized protein</fullName>
    </submittedName>
</protein>
<evidence type="ECO:0000313" key="1">
    <source>
        <dbReference type="EMBL" id="SEK77741.1"/>
    </source>
</evidence>
<keyword evidence="2" id="KW-1185">Reference proteome</keyword>
<dbReference type="AlphaFoldDB" id="A0A1H7JST1"/>
<dbReference type="OrthoDB" id="9864271at2"/>
<dbReference type="InterPro" id="IPR045853">
    <property type="entry name" value="Pep_chain_release_fac_I_sf"/>
</dbReference>
<evidence type="ECO:0000313" key="2">
    <source>
        <dbReference type="Proteomes" id="UP000199297"/>
    </source>
</evidence>
<dbReference type="EMBL" id="FOBI01000002">
    <property type="protein sequence ID" value="SEK77741.1"/>
    <property type="molecule type" value="Genomic_DNA"/>
</dbReference>
<sequence>MIDLKENEIEIMICPANESKTGSAEVGLKIKHIPTNIRVESLTEKTQHRNKIITIDKLEREICKQVNNTLEKNQNLHDELLNVFKIEAKAISWLTNPKNLWKVQPLYL</sequence>
<organism evidence="1 2">
    <name type="scientific">Colwellia chukchiensis</name>
    <dbReference type="NCBI Taxonomy" id="641665"/>
    <lineage>
        <taxon>Bacteria</taxon>
        <taxon>Pseudomonadati</taxon>
        <taxon>Pseudomonadota</taxon>
        <taxon>Gammaproteobacteria</taxon>
        <taxon>Alteromonadales</taxon>
        <taxon>Colwelliaceae</taxon>
        <taxon>Colwellia</taxon>
    </lineage>
</organism>
<dbReference type="SUPFAM" id="SSF75620">
    <property type="entry name" value="Release factor"/>
    <property type="match status" value="1"/>
</dbReference>
<dbReference type="Gene3D" id="3.30.160.20">
    <property type="match status" value="1"/>
</dbReference>
<dbReference type="RefSeq" id="WP_074498711.1">
    <property type="nucleotide sequence ID" value="NZ_FOBI01000002.1"/>
</dbReference>
<dbReference type="Proteomes" id="UP000199297">
    <property type="component" value="Unassembled WGS sequence"/>
</dbReference>